<proteinExistence type="predicted"/>
<dbReference type="InterPro" id="IPR005467">
    <property type="entry name" value="His_kinase_dom"/>
</dbReference>
<sequence length="123" mass="13735">MNLDVESYPQIYTDQERVFQVLSIFLDNAVSYSKENSNIEILTSQTSKEFTFLVVDHGCGIAEKDKPFIFDRFYCADKSRTNKAHFGLGLSIAKELAKMLSGKIGFSDTSGGGTTFFLTLPIK</sequence>
<dbReference type="PANTHER" id="PTHR43711">
    <property type="entry name" value="TWO-COMPONENT HISTIDINE KINASE"/>
    <property type="match status" value="1"/>
</dbReference>
<dbReference type="Pfam" id="PF02518">
    <property type="entry name" value="HATPase_c"/>
    <property type="match status" value="1"/>
</dbReference>
<gene>
    <name evidence="7" type="ORF">K5I21_00180</name>
</gene>
<evidence type="ECO:0000256" key="1">
    <source>
        <dbReference type="ARBA" id="ARBA00000085"/>
    </source>
</evidence>
<dbReference type="InterPro" id="IPR050736">
    <property type="entry name" value="Sensor_HK_Regulatory"/>
</dbReference>
<accession>A0AAW5EYA7</accession>
<dbReference type="Gene3D" id="3.30.565.10">
    <property type="entry name" value="Histidine kinase-like ATPase, C-terminal domain"/>
    <property type="match status" value="1"/>
</dbReference>
<comment type="catalytic activity">
    <reaction evidence="1">
        <text>ATP + protein L-histidine = ADP + protein N-phospho-L-histidine.</text>
        <dbReference type="EC" id="2.7.13.3"/>
    </reaction>
</comment>
<comment type="caution">
    <text evidence="7">The sequence shown here is derived from an EMBL/GenBank/DDBJ whole genome shotgun (WGS) entry which is preliminary data.</text>
</comment>
<feature type="domain" description="Histidine kinase" evidence="6">
    <location>
        <begin position="1"/>
        <end position="123"/>
    </location>
</feature>
<evidence type="ECO:0000256" key="5">
    <source>
        <dbReference type="ARBA" id="ARBA00023012"/>
    </source>
</evidence>
<dbReference type="RefSeq" id="WP_243691481.1">
    <property type="nucleotide sequence ID" value="NZ_JAINVB010000001.1"/>
</dbReference>
<dbReference type="SMART" id="SM00387">
    <property type="entry name" value="HATPase_c"/>
    <property type="match status" value="1"/>
</dbReference>
<reference evidence="7" key="1">
    <citation type="journal article" date="2022" name="Cell Host Microbe">
        <title>Colonization of the live biotherapeutic product VE303 and modulation of the microbiota and metabolites in healthy volunteers.</title>
        <authorList>
            <person name="Dsouza M."/>
            <person name="Menon R."/>
            <person name="Crossette E."/>
            <person name="Bhattarai S.K."/>
            <person name="Schneider J."/>
            <person name="Kim Y.G."/>
            <person name="Reddy S."/>
            <person name="Caballero S."/>
            <person name="Felix C."/>
            <person name="Cornacchione L."/>
            <person name="Hendrickson J."/>
            <person name="Watson A.R."/>
            <person name="Minot S.S."/>
            <person name="Greenfield N."/>
            <person name="Schopf L."/>
            <person name="Szabady R."/>
            <person name="Patarroyo J."/>
            <person name="Smith W."/>
            <person name="Harrison P."/>
            <person name="Kuijper E.J."/>
            <person name="Kelly C.P."/>
            <person name="Olle B."/>
            <person name="Bobilev D."/>
            <person name="Silber J.L."/>
            <person name="Bucci V."/>
            <person name="Roberts B."/>
            <person name="Faith J."/>
            <person name="Norman J.M."/>
        </authorList>
    </citation>
    <scope>NUCLEOTIDE SEQUENCE</scope>
    <source>
        <strain evidence="7">VE303-04</strain>
    </source>
</reference>
<dbReference type="PRINTS" id="PR00344">
    <property type="entry name" value="BCTRLSENSOR"/>
</dbReference>
<dbReference type="InterPro" id="IPR036890">
    <property type="entry name" value="HATPase_C_sf"/>
</dbReference>
<dbReference type="AlphaFoldDB" id="A0AAW5EYA7"/>
<dbReference type="EMBL" id="JAINVB010000001">
    <property type="protein sequence ID" value="MCK0084315.1"/>
    <property type="molecule type" value="Genomic_DNA"/>
</dbReference>
<keyword evidence="7" id="KW-0547">Nucleotide-binding</keyword>
<dbReference type="Proteomes" id="UP001203136">
    <property type="component" value="Unassembled WGS sequence"/>
</dbReference>
<keyword evidence="5" id="KW-0902">Two-component regulatory system</keyword>
<evidence type="ECO:0000256" key="4">
    <source>
        <dbReference type="ARBA" id="ARBA00022777"/>
    </source>
</evidence>
<dbReference type="InterPro" id="IPR004358">
    <property type="entry name" value="Sig_transdc_His_kin-like_C"/>
</dbReference>
<evidence type="ECO:0000313" key="8">
    <source>
        <dbReference type="Proteomes" id="UP001203136"/>
    </source>
</evidence>
<keyword evidence="7" id="KW-0067">ATP-binding</keyword>
<dbReference type="GO" id="GO:0005524">
    <property type="term" value="F:ATP binding"/>
    <property type="evidence" value="ECO:0007669"/>
    <property type="project" value="UniProtKB-KW"/>
</dbReference>
<protein>
    <recommendedName>
        <fullName evidence="2">histidine kinase</fullName>
        <ecNumber evidence="2">2.7.13.3</ecNumber>
    </recommendedName>
</protein>
<dbReference type="PANTHER" id="PTHR43711:SF26">
    <property type="entry name" value="SENSOR HISTIDINE KINASE RCSC"/>
    <property type="match status" value="1"/>
</dbReference>
<evidence type="ECO:0000256" key="3">
    <source>
        <dbReference type="ARBA" id="ARBA00022679"/>
    </source>
</evidence>
<dbReference type="InterPro" id="IPR003594">
    <property type="entry name" value="HATPase_dom"/>
</dbReference>
<name>A0AAW5EYA7_CLOSY</name>
<dbReference type="GO" id="GO:0004673">
    <property type="term" value="F:protein histidine kinase activity"/>
    <property type="evidence" value="ECO:0007669"/>
    <property type="project" value="UniProtKB-EC"/>
</dbReference>
<keyword evidence="3" id="KW-0808">Transferase</keyword>
<organism evidence="7 8">
    <name type="scientific">Clostridium symbiosum</name>
    <name type="common">Bacteroides symbiosus</name>
    <dbReference type="NCBI Taxonomy" id="1512"/>
    <lineage>
        <taxon>Bacteria</taxon>
        <taxon>Bacillati</taxon>
        <taxon>Bacillota</taxon>
        <taxon>Clostridia</taxon>
        <taxon>Lachnospirales</taxon>
        <taxon>Lachnospiraceae</taxon>
        <taxon>Otoolea</taxon>
    </lineage>
</organism>
<dbReference type="EC" id="2.7.13.3" evidence="2"/>
<dbReference type="SUPFAM" id="SSF55874">
    <property type="entry name" value="ATPase domain of HSP90 chaperone/DNA topoisomerase II/histidine kinase"/>
    <property type="match status" value="1"/>
</dbReference>
<dbReference type="PROSITE" id="PS50109">
    <property type="entry name" value="HIS_KIN"/>
    <property type="match status" value="1"/>
</dbReference>
<evidence type="ECO:0000259" key="6">
    <source>
        <dbReference type="PROSITE" id="PS50109"/>
    </source>
</evidence>
<dbReference type="GO" id="GO:0000160">
    <property type="term" value="P:phosphorelay signal transduction system"/>
    <property type="evidence" value="ECO:0007669"/>
    <property type="project" value="UniProtKB-KW"/>
</dbReference>
<evidence type="ECO:0000313" key="7">
    <source>
        <dbReference type="EMBL" id="MCK0084315.1"/>
    </source>
</evidence>
<evidence type="ECO:0000256" key="2">
    <source>
        <dbReference type="ARBA" id="ARBA00012438"/>
    </source>
</evidence>
<keyword evidence="4" id="KW-0418">Kinase</keyword>